<dbReference type="OMA" id="WRGNEND"/>
<protein>
    <recommendedName>
        <fullName evidence="2">Domain of unknown function with conserved HDNR motif domain-containing protein</fullName>
    </recommendedName>
</protein>
<dbReference type="EnsemblMetazoa" id="XM_021050639.1">
    <property type="protein sequence ID" value="XP_020906298.1"/>
    <property type="gene ID" value="LOC110244432"/>
</dbReference>
<evidence type="ECO:0000313" key="4">
    <source>
        <dbReference type="Proteomes" id="UP000887567"/>
    </source>
</evidence>
<sequence length="224" mass="25639">MSVSQKEISGTWFPTGYHGHFRSKTRSDFTVPYRQRAKPSPPQKFLNYSRERTNRHLFSRHDNRNAHSNEGDLEAFFHMGLGKRKYVHSNIGIASQHSKNTRDLITWRGNENDSMKTTYRDHFERSSSTSTGWNEAEPIHIRTNLNIHRRHFRAASAPPSQHRAPPLLAWNDLDETYSSKPGIGSRTLRTQLALERPSLLTHSAPNASSGGYTVSETVTELNTR</sequence>
<dbReference type="GeneID" id="110244432"/>
<feature type="region of interest" description="Disordered" evidence="1">
    <location>
        <begin position="201"/>
        <end position="224"/>
    </location>
</feature>
<dbReference type="KEGG" id="epa:110244432"/>
<evidence type="ECO:0000256" key="1">
    <source>
        <dbReference type="SAM" id="MobiDB-lite"/>
    </source>
</evidence>
<accession>A0A913XLI3</accession>
<name>A0A913XLI3_EXADI</name>
<dbReference type="PANTHER" id="PTHR35539:SF1">
    <property type="entry name" value="CDNA SEQUENCE BC048562"/>
    <property type="match status" value="1"/>
</dbReference>
<feature type="domain" description="Domain of unknown function with conserved HDNR motif" evidence="2">
    <location>
        <begin position="9"/>
        <end position="185"/>
    </location>
</feature>
<dbReference type="PANTHER" id="PTHR35539">
    <property type="entry name" value="CDNA SEQUENCE BC048562"/>
    <property type="match status" value="1"/>
</dbReference>
<reference evidence="3" key="1">
    <citation type="submission" date="2022-11" db="UniProtKB">
        <authorList>
            <consortium name="EnsemblMetazoa"/>
        </authorList>
    </citation>
    <scope>IDENTIFICATION</scope>
</reference>
<dbReference type="InterPro" id="IPR029369">
    <property type="entry name" value="HDNR"/>
</dbReference>
<dbReference type="AlphaFoldDB" id="A0A913XLI3"/>
<dbReference type="OrthoDB" id="10045229at2759"/>
<evidence type="ECO:0000259" key="2">
    <source>
        <dbReference type="Pfam" id="PF15115"/>
    </source>
</evidence>
<evidence type="ECO:0000313" key="3">
    <source>
        <dbReference type="EnsemblMetazoa" id="XP_020906298.1"/>
    </source>
</evidence>
<dbReference type="Proteomes" id="UP000887567">
    <property type="component" value="Unplaced"/>
</dbReference>
<keyword evidence="4" id="KW-1185">Reference proteome</keyword>
<dbReference type="RefSeq" id="XP_020906298.1">
    <property type="nucleotide sequence ID" value="XM_021050639.1"/>
</dbReference>
<dbReference type="Pfam" id="PF15115">
    <property type="entry name" value="HDNR"/>
    <property type="match status" value="1"/>
</dbReference>
<organism evidence="3 4">
    <name type="scientific">Exaiptasia diaphana</name>
    <name type="common">Tropical sea anemone</name>
    <name type="synonym">Aiptasia pulchella</name>
    <dbReference type="NCBI Taxonomy" id="2652724"/>
    <lineage>
        <taxon>Eukaryota</taxon>
        <taxon>Metazoa</taxon>
        <taxon>Cnidaria</taxon>
        <taxon>Anthozoa</taxon>
        <taxon>Hexacorallia</taxon>
        <taxon>Actiniaria</taxon>
        <taxon>Aiptasiidae</taxon>
        <taxon>Exaiptasia</taxon>
    </lineage>
</organism>
<proteinExistence type="predicted"/>